<gene>
    <name evidence="1" type="ORF">GCM10009409_32050</name>
</gene>
<proteinExistence type="predicted"/>
<evidence type="ECO:0000313" key="2">
    <source>
        <dbReference type="Proteomes" id="UP000654367"/>
    </source>
</evidence>
<dbReference type="Proteomes" id="UP000654367">
    <property type="component" value="Unassembled WGS sequence"/>
</dbReference>
<protein>
    <recommendedName>
        <fullName evidence="3">Lipoprotein</fullName>
    </recommendedName>
</protein>
<evidence type="ECO:0008006" key="3">
    <source>
        <dbReference type="Google" id="ProtNLM"/>
    </source>
</evidence>
<reference evidence="2" key="1">
    <citation type="journal article" date="2019" name="Int. J. Syst. Evol. Microbiol.">
        <title>The Global Catalogue of Microorganisms (GCM) 10K type strain sequencing project: providing services to taxonomists for standard genome sequencing and annotation.</title>
        <authorList>
            <consortium name="The Broad Institute Genomics Platform"/>
            <consortium name="The Broad Institute Genome Sequencing Center for Infectious Disease"/>
            <person name="Wu L."/>
            <person name="Ma J."/>
        </authorList>
    </citation>
    <scope>NUCLEOTIDE SEQUENCE [LARGE SCALE GENOMIC DNA]</scope>
    <source>
        <strain evidence="2">JCM 32304</strain>
    </source>
</reference>
<evidence type="ECO:0000313" key="1">
    <source>
        <dbReference type="EMBL" id="GGP64085.1"/>
    </source>
</evidence>
<dbReference type="EMBL" id="BMQV01000041">
    <property type="protein sequence ID" value="GGP64085.1"/>
    <property type="molecule type" value="Genomic_DNA"/>
</dbReference>
<sequence>MALMTSTISKLLLAALGFTVVMGCTRTPEWTLFYVADNPANAEKAIASANMVQTEFILGYYDTLDQCQAKGAGMLRLQGSSMPAAQAFVCAQQCQVDDNEQLHCQHQVVGAELDAL</sequence>
<accession>A0ABQ2QA05</accession>
<keyword evidence="2" id="KW-1185">Reference proteome</keyword>
<comment type="caution">
    <text evidence="1">The sequence shown here is derived from an EMBL/GenBank/DDBJ whole genome shotgun (WGS) entry which is preliminary data.</text>
</comment>
<organism evidence="1 2">
    <name type="scientific">Shewanella saliphila</name>
    <dbReference type="NCBI Taxonomy" id="2282698"/>
    <lineage>
        <taxon>Bacteria</taxon>
        <taxon>Pseudomonadati</taxon>
        <taxon>Pseudomonadota</taxon>
        <taxon>Gammaproteobacteria</taxon>
        <taxon>Alteromonadales</taxon>
        <taxon>Shewanellaceae</taxon>
        <taxon>Shewanella</taxon>
    </lineage>
</organism>
<name>A0ABQ2QA05_9GAMM</name>